<feature type="compositionally biased region" description="Low complexity" evidence="1">
    <location>
        <begin position="126"/>
        <end position="145"/>
    </location>
</feature>
<keyword evidence="3" id="KW-0732">Signal</keyword>
<evidence type="ECO:0000256" key="2">
    <source>
        <dbReference type="SAM" id="Phobius"/>
    </source>
</evidence>
<evidence type="ECO:0000256" key="3">
    <source>
        <dbReference type="SAM" id="SignalP"/>
    </source>
</evidence>
<keyword evidence="5" id="KW-1185">Reference proteome</keyword>
<evidence type="ECO:0008006" key="6">
    <source>
        <dbReference type="Google" id="ProtNLM"/>
    </source>
</evidence>
<evidence type="ECO:0000313" key="5">
    <source>
        <dbReference type="Proteomes" id="UP001530293"/>
    </source>
</evidence>
<dbReference type="EMBL" id="JALLBG020000187">
    <property type="protein sequence ID" value="KAL3760385.1"/>
    <property type="molecule type" value="Genomic_DNA"/>
</dbReference>
<dbReference type="AlphaFoldDB" id="A0ABD3M8I4"/>
<keyword evidence="2" id="KW-1133">Transmembrane helix</keyword>
<accession>A0ABD3M8I4</accession>
<organism evidence="4 5">
    <name type="scientific">Discostella pseudostelligera</name>
    <dbReference type="NCBI Taxonomy" id="259834"/>
    <lineage>
        <taxon>Eukaryota</taxon>
        <taxon>Sar</taxon>
        <taxon>Stramenopiles</taxon>
        <taxon>Ochrophyta</taxon>
        <taxon>Bacillariophyta</taxon>
        <taxon>Coscinodiscophyceae</taxon>
        <taxon>Thalassiosirophycidae</taxon>
        <taxon>Stephanodiscales</taxon>
        <taxon>Stephanodiscaceae</taxon>
        <taxon>Discostella</taxon>
    </lineage>
</organism>
<evidence type="ECO:0000313" key="4">
    <source>
        <dbReference type="EMBL" id="KAL3760385.1"/>
    </source>
</evidence>
<feature type="region of interest" description="Disordered" evidence="1">
    <location>
        <begin position="18"/>
        <end position="48"/>
    </location>
</feature>
<feature type="compositionally biased region" description="Polar residues" evidence="1">
    <location>
        <begin position="488"/>
        <end position="512"/>
    </location>
</feature>
<proteinExistence type="predicted"/>
<feature type="chain" id="PRO_5044806590" description="Transmembrane protein" evidence="3">
    <location>
        <begin position="21"/>
        <end position="512"/>
    </location>
</feature>
<feature type="transmembrane region" description="Helical" evidence="2">
    <location>
        <begin position="449"/>
        <end position="469"/>
    </location>
</feature>
<keyword evidence="2" id="KW-0472">Membrane</keyword>
<reference evidence="4 5" key="1">
    <citation type="submission" date="2024-10" db="EMBL/GenBank/DDBJ databases">
        <title>Updated reference genomes for cyclostephanoid diatoms.</title>
        <authorList>
            <person name="Roberts W.R."/>
            <person name="Alverson A.J."/>
        </authorList>
    </citation>
    <scope>NUCLEOTIDE SEQUENCE [LARGE SCALE GENOMIC DNA]</scope>
    <source>
        <strain evidence="4 5">AJA232-27</strain>
    </source>
</reference>
<feature type="region of interest" description="Disordered" evidence="1">
    <location>
        <begin position="477"/>
        <end position="512"/>
    </location>
</feature>
<name>A0ABD3M8I4_9STRA</name>
<dbReference type="Proteomes" id="UP001530293">
    <property type="component" value="Unassembled WGS sequence"/>
</dbReference>
<gene>
    <name evidence="4" type="ORF">ACHAWU_006177</name>
</gene>
<sequence length="512" mass="55372">MTKPSLLSSLLLFGVSTTKSSTTAADQRQPQQARFGRSMHTHSSATPPLQRIREVNTVMSPKATLRIIDEPTTLRHRRKLTSKPPMFSDVLDAELEAMSLSMSMSLPSSFDFDGDVDMPSIITTDPISAVTPSSSPVTTTLPPTSEHSDETHYVKIMFEYLSECAGLELDTDACLVSSTIDEMLTFQMDMGRRRFLQTRTLQSSNDCAPPPMTDQIMGSIMMLAISNGQCPGISADEYNTVFDTFMGVFAATECWESLCNPGASTELLFRILFEDAAQCAGVELDVHECVYDNIIETFAMTNALPVRHLRRVLEHDSGESYPCTGPSETEMNSFVSNLLNDAKDKCIASGVELESSSTYWASVSSDLVTVFSSPTCWGVTCEVEEESTVPLVAESIVEGEVRSIHVPSTTTTTPALPTDGEDVPTFDDPTIDAKHDNVIVGDKSKVHNAVFIAVAAGGLVAIAALLVGLRRRRSSRTTTEKEDIVSVDGTSTDGSSACNDTADLSSPMSSTV</sequence>
<feature type="region of interest" description="Disordered" evidence="1">
    <location>
        <begin position="125"/>
        <end position="146"/>
    </location>
</feature>
<protein>
    <recommendedName>
        <fullName evidence="6">Transmembrane protein</fullName>
    </recommendedName>
</protein>
<keyword evidence="2" id="KW-0812">Transmembrane</keyword>
<evidence type="ECO:0000256" key="1">
    <source>
        <dbReference type="SAM" id="MobiDB-lite"/>
    </source>
</evidence>
<feature type="signal peptide" evidence="3">
    <location>
        <begin position="1"/>
        <end position="20"/>
    </location>
</feature>
<feature type="compositionally biased region" description="Polar residues" evidence="1">
    <location>
        <begin position="18"/>
        <end position="32"/>
    </location>
</feature>
<comment type="caution">
    <text evidence="4">The sequence shown here is derived from an EMBL/GenBank/DDBJ whole genome shotgun (WGS) entry which is preliminary data.</text>
</comment>